<reference evidence="3" key="1">
    <citation type="submission" date="2017-07" db="EMBL/GenBank/DDBJ databases">
        <authorList>
            <person name="Varghese N."/>
            <person name="Submissions S."/>
        </authorList>
    </citation>
    <scope>NUCLEOTIDE SEQUENCE [LARGE SCALE GENOMIC DNA]</scope>
    <source>
        <strain evidence="3">NLAE-zl-C134</strain>
    </source>
</reference>
<dbReference type="AlphaFoldDB" id="A0A315ZRB2"/>
<gene>
    <name evidence="2" type="ORF">SAMN05216529_11481</name>
</gene>
<dbReference type="Proteomes" id="UP000254051">
    <property type="component" value="Unassembled WGS sequence"/>
</dbReference>
<keyword evidence="3" id="KW-1185">Reference proteome</keyword>
<dbReference type="OrthoDB" id="9797040at2"/>
<dbReference type="RefSeq" id="WP_109713653.1">
    <property type="nucleotide sequence ID" value="NZ_QGDS01000014.1"/>
</dbReference>
<feature type="domain" description="DUF6870" evidence="1">
    <location>
        <begin position="10"/>
        <end position="80"/>
    </location>
</feature>
<dbReference type="EMBL" id="UHJJ01000014">
    <property type="protein sequence ID" value="SUQ15632.1"/>
    <property type="molecule type" value="Genomic_DNA"/>
</dbReference>
<evidence type="ECO:0000313" key="2">
    <source>
        <dbReference type="EMBL" id="SUQ15632.1"/>
    </source>
</evidence>
<sequence length="87" mass="10381">MANRAELGKMRQMNIQSVDIDTLVDIRDVKIDTKLDKKEKIEMYLQQVKNPYCVRYKNIKIQMQFSDDGQSLNEKMEQFLTIKNHEN</sequence>
<protein>
    <recommendedName>
        <fullName evidence="1">DUF6870 domain-containing protein</fullName>
    </recommendedName>
</protein>
<proteinExistence type="predicted"/>
<dbReference type="Pfam" id="PF21757">
    <property type="entry name" value="DUF6870"/>
    <property type="match status" value="1"/>
</dbReference>
<accession>A0A315ZRB2</accession>
<evidence type="ECO:0000259" key="1">
    <source>
        <dbReference type="Pfam" id="PF21757"/>
    </source>
</evidence>
<evidence type="ECO:0000313" key="3">
    <source>
        <dbReference type="Proteomes" id="UP000254051"/>
    </source>
</evidence>
<dbReference type="InterPro" id="IPR049222">
    <property type="entry name" value="DUF6870"/>
</dbReference>
<organism evidence="2 3">
    <name type="scientific">Faecalicatena contorta</name>
    <dbReference type="NCBI Taxonomy" id="39482"/>
    <lineage>
        <taxon>Bacteria</taxon>
        <taxon>Bacillati</taxon>
        <taxon>Bacillota</taxon>
        <taxon>Clostridia</taxon>
        <taxon>Lachnospirales</taxon>
        <taxon>Lachnospiraceae</taxon>
        <taxon>Faecalicatena</taxon>
    </lineage>
</organism>
<name>A0A315ZRB2_9FIRM</name>